<feature type="signal peptide" evidence="2">
    <location>
        <begin position="1"/>
        <end position="23"/>
    </location>
</feature>
<dbReference type="Gene3D" id="2.130.10.130">
    <property type="entry name" value="Integrin alpha, N-terminal"/>
    <property type="match status" value="2"/>
</dbReference>
<dbReference type="RefSeq" id="WP_146431454.1">
    <property type="nucleotide sequence ID" value="NZ_SJPF01000002.1"/>
</dbReference>
<sequence precursor="true">MKITPPRVFLVLLALLISFPAQAQESLPPVTYGDADLSVDLGVGLWAWPMPMDWDGDGDLDLIVGCPDVPFNGSYLFENPGGDSKMPVFLPPVKIGPGMHSLQVSYVDGQPKVLLPGIEFRHFLKQGYAEKTEIHPTKNIYKNKVRANQWRYVDYNDDGALDLVIGVGDWSDYGWDDAFNEQGEWTRGPLHGYVYWMRNQGTTAKPNYAEPVQLEAAGSPVDVFGMPTPNLADFDGDGDLDLLCGEFLDGFTYFENVGTRKEPHFAAGRKLAADGQPLKMDLQMITPTAIDWDADGDVDLIVGDEDGRVAFVEHTGKIVDGTPQFLPPKYFQQQADRLKFGALVTPYSVDWDGDGDEDLIAGNSAGYIAFFENTDGGNPPKWAPPRLLEVDGQPIRVQAGENGSIQGPAEAKWGYTTLSVADWDHDGQLDLIVNSIWGKVEWYKNLSGSPAKLAAAQPIEVEWEGAAPKPAWNWWNPEGANLVTQWRTTPYVIDLNQDGLNDLVCLDHEGYLAFFERKKTGDKLTLSPGQRIITNPKGEPLRLNARNAGGSGRRKLTFADWDGDGRLDLLVNSANVDFFRNVSTDEHPWAFENRGQVHKHRLAGHTTSPTTVDWDQDGRADLLIGAEDGHFYYLKNNVAPTAAK</sequence>
<dbReference type="InterPro" id="IPR013517">
    <property type="entry name" value="FG-GAP"/>
</dbReference>
<evidence type="ECO:0000313" key="3">
    <source>
        <dbReference type="EMBL" id="TWT34861.1"/>
    </source>
</evidence>
<comment type="caution">
    <text evidence="3">The sequence shown here is derived from an EMBL/GenBank/DDBJ whole genome shotgun (WGS) entry which is preliminary data.</text>
</comment>
<keyword evidence="1 2" id="KW-0732">Signal</keyword>
<dbReference type="OrthoDB" id="41724at2"/>
<evidence type="ECO:0000256" key="1">
    <source>
        <dbReference type="ARBA" id="ARBA00022729"/>
    </source>
</evidence>
<gene>
    <name evidence="3" type="ORF">Enr8_22760</name>
</gene>
<reference evidence="3 4" key="1">
    <citation type="submission" date="2019-02" db="EMBL/GenBank/DDBJ databases">
        <title>Deep-cultivation of Planctomycetes and their phenomic and genomic characterization uncovers novel biology.</title>
        <authorList>
            <person name="Wiegand S."/>
            <person name="Jogler M."/>
            <person name="Boedeker C."/>
            <person name="Pinto D."/>
            <person name="Vollmers J."/>
            <person name="Rivas-Marin E."/>
            <person name="Kohn T."/>
            <person name="Peeters S.H."/>
            <person name="Heuer A."/>
            <person name="Rast P."/>
            <person name="Oberbeckmann S."/>
            <person name="Bunk B."/>
            <person name="Jeske O."/>
            <person name="Meyerdierks A."/>
            <person name="Storesund J.E."/>
            <person name="Kallscheuer N."/>
            <person name="Luecker S."/>
            <person name="Lage O.M."/>
            <person name="Pohl T."/>
            <person name="Merkel B.J."/>
            <person name="Hornburger P."/>
            <person name="Mueller R.-W."/>
            <person name="Bruemmer F."/>
            <person name="Labrenz M."/>
            <person name="Spormann A.M."/>
            <person name="Op Den Camp H."/>
            <person name="Overmann J."/>
            <person name="Amann R."/>
            <person name="Jetten M.S.M."/>
            <person name="Mascher T."/>
            <person name="Medema M.H."/>
            <person name="Devos D.P."/>
            <person name="Kaster A.-K."/>
            <person name="Ovreas L."/>
            <person name="Rohde M."/>
            <person name="Galperin M.Y."/>
            <person name="Jogler C."/>
        </authorList>
    </citation>
    <scope>NUCLEOTIDE SEQUENCE [LARGE SCALE GENOMIC DNA]</scope>
    <source>
        <strain evidence="3 4">Enr8</strain>
    </source>
</reference>
<proteinExistence type="predicted"/>
<evidence type="ECO:0000313" key="4">
    <source>
        <dbReference type="Proteomes" id="UP000318878"/>
    </source>
</evidence>
<protein>
    <submittedName>
        <fullName evidence="3">FG-GAP repeat protein</fullName>
    </submittedName>
</protein>
<dbReference type="Pfam" id="PF13517">
    <property type="entry name" value="FG-GAP_3"/>
    <property type="match status" value="1"/>
</dbReference>
<name>A0A5C5V9A0_9BACT</name>
<dbReference type="AlphaFoldDB" id="A0A5C5V9A0"/>
<keyword evidence="4" id="KW-1185">Reference proteome</keyword>
<feature type="chain" id="PRO_5022671939" evidence="2">
    <location>
        <begin position="24"/>
        <end position="644"/>
    </location>
</feature>
<dbReference type="SUPFAM" id="SSF69318">
    <property type="entry name" value="Integrin alpha N-terminal domain"/>
    <property type="match status" value="2"/>
</dbReference>
<accession>A0A5C5V9A0</accession>
<dbReference type="Proteomes" id="UP000318878">
    <property type="component" value="Unassembled WGS sequence"/>
</dbReference>
<organism evidence="3 4">
    <name type="scientific">Blastopirellula retiformator</name>
    <dbReference type="NCBI Taxonomy" id="2527970"/>
    <lineage>
        <taxon>Bacteria</taxon>
        <taxon>Pseudomonadati</taxon>
        <taxon>Planctomycetota</taxon>
        <taxon>Planctomycetia</taxon>
        <taxon>Pirellulales</taxon>
        <taxon>Pirellulaceae</taxon>
        <taxon>Blastopirellula</taxon>
    </lineage>
</organism>
<dbReference type="PANTHER" id="PTHR44103">
    <property type="entry name" value="PROPROTEIN CONVERTASE P"/>
    <property type="match status" value="1"/>
</dbReference>
<dbReference type="InterPro" id="IPR028994">
    <property type="entry name" value="Integrin_alpha_N"/>
</dbReference>
<dbReference type="EMBL" id="SJPF01000002">
    <property type="protein sequence ID" value="TWT34861.1"/>
    <property type="molecule type" value="Genomic_DNA"/>
</dbReference>
<evidence type="ECO:0000256" key="2">
    <source>
        <dbReference type="SAM" id="SignalP"/>
    </source>
</evidence>
<dbReference type="PANTHER" id="PTHR44103:SF1">
    <property type="entry name" value="PROPROTEIN CONVERTASE P"/>
    <property type="match status" value="1"/>
</dbReference>